<sequence>MFLLSAPVILTFFSAQGWQSWDVAHRPLIPEGMPVLVDDDLRFEDGPAARVRPLR</sequence>
<accession>A0A2T0RP29</accession>
<proteinExistence type="predicted"/>
<comment type="caution">
    <text evidence="1">The sequence shown here is derived from an EMBL/GenBank/DDBJ whole genome shotgun (WGS) entry which is preliminary data.</text>
</comment>
<keyword evidence="2" id="KW-1185">Reference proteome</keyword>
<dbReference type="AlphaFoldDB" id="A0A2T0RP29"/>
<name>A0A2T0RP29_9ACTN</name>
<evidence type="ECO:0000313" key="2">
    <source>
        <dbReference type="Proteomes" id="UP000239209"/>
    </source>
</evidence>
<reference evidence="1 2" key="1">
    <citation type="submission" date="2018-03" db="EMBL/GenBank/DDBJ databases">
        <title>Genomic Encyclopedia of Archaeal and Bacterial Type Strains, Phase II (KMG-II): from individual species to whole genera.</title>
        <authorList>
            <person name="Goeker M."/>
        </authorList>
    </citation>
    <scope>NUCLEOTIDE SEQUENCE [LARGE SCALE GENOMIC DNA]</scope>
    <source>
        <strain evidence="1 2">DSM 45348</strain>
    </source>
</reference>
<dbReference type="EMBL" id="PVZG01000016">
    <property type="protein sequence ID" value="PRY22901.1"/>
    <property type="molecule type" value="Genomic_DNA"/>
</dbReference>
<organism evidence="1 2">
    <name type="scientific">Pseudosporangium ferrugineum</name>
    <dbReference type="NCBI Taxonomy" id="439699"/>
    <lineage>
        <taxon>Bacteria</taxon>
        <taxon>Bacillati</taxon>
        <taxon>Actinomycetota</taxon>
        <taxon>Actinomycetes</taxon>
        <taxon>Micromonosporales</taxon>
        <taxon>Micromonosporaceae</taxon>
        <taxon>Pseudosporangium</taxon>
    </lineage>
</organism>
<evidence type="ECO:0000313" key="1">
    <source>
        <dbReference type="EMBL" id="PRY22901.1"/>
    </source>
</evidence>
<protein>
    <submittedName>
        <fullName evidence="1">Uncharacterized protein</fullName>
    </submittedName>
</protein>
<dbReference type="Proteomes" id="UP000239209">
    <property type="component" value="Unassembled WGS sequence"/>
</dbReference>
<gene>
    <name evidence="1" type="ORF">CLV70_116164</name>
</gene>